<dbReference type="UniPathway" id="UPA00345"/>
<dbReference type="PANTHER" id="PTHR43636:SF2">
    <property type="entry name" value="ELONGATION FACTOR G, MITOCHONDRIAL"/>
    <property type="match status" value="1"/>
</dbReference>
<dbReference type="Proteomes" id="UP000001949">
    <property type="component" value="Unassembled WGS sequence"/>
</dbReference>
<protein>
    <recommendedName>
        <fullName evidence="7">Elongation factor G, mitochondrial</fullName>
        <shortName evidence="7">EF-Gmt</shortName>
    </recommendedName>
    <alternativeName>
        <fullName evidence="7">Elongation factor G 1, mitochondrial</fullName>
        <shortName evidence="7">mEF-G 1</shortName>
    </alternativeName>
    <alternativeName>
        <fullName evidence="7">Elongation factor G1</fullName>
    </alternativeName>
</protein>
<dbReference type="InterPro" id="IPR014721">
    <property type="entry name" value="Ribsml_uS5_D2-typ_fold_subgr"/>
</dbReference>
<dbReference type="InterPro" id="IPR004540">
    <property type="entry name" value="Transl_elong_EFG/EF2"/>
</dbReference>
<dbReference type="Pfam" id="PF00009">
    <property type="entry name" value="GTP_EFTU"/>
    <property type="match status" value="1"/>
</dbReference>
<comment type="function">
    <text evidence="7">Mitochondrial GTPase that catalyzes the GTP-dependent ribosomal translocation step during translation elongation. During this step, the ribosome changes from the pre-translocational (PRE) to the post-translocational (POST) state as the newly formed A-site-bound peptidyl-tRNA and P-site-bound deacylated tRNA move to the P and E sites, respectively. Catalyzes the coordinated movement of the two tRNA molecules, the mRNA and conformational changes in the ribosome.</text>
</comment>
<dbReference type="Pfam" id="PF00679">
    <property type="entry name" value="EFG_C"/>
    <property type="match status" value="1"/>
</dbReference>
<dbReference type="EMBL" id="AAGK01000006">
    <property type="protein sequence ID" value="EAN30657.1"/>
    <property type="molecule type" value="Genomic_DNA"/>
</dbReference>
<evidence type="ECO:0000256" key="4">
    <source>
        <dbReference type="ARBA" id="ARBA00022768"/>
    </source>
</evidence>
<keyword evidence="6 7" id="KW-0342">GTP-binding</keyword>
<dbReference type="GeneID" id="3499749"/>
<evidence type="ECO:0000256" key="2">
    <source>
        <dbReference type="ARBA" id="ARBA00005870"/>
    </source>
</evidence>
<dbReference type="Pfam" id="PF22042">
    <property type="entry name" value="EF-G_D2"/>
    <property type="match status" value="1"/>
</dbReference>
<evidence type="ECO:0000256" key="7">
    <source>
        <dbReference type="HAMAP-Rule" id="MF_03061"/>
    </source>
</evidence>
<dbReference type="InterPro" id="IPR047872">
    <property type="entry name" value="EFG_IV"/>
</dbReference>
<evidence type="ECO:0000256" key="3">
    <source>
        <dbReference type="ARBA" id="ARBA00022741"/>
    </source>
</evidence>
<dbReference type="InterPro" id="IPR000640">
    <property type="entry name" value="EFG_V-like"/>
</dbReference>
<evidence type="ECO:0000313" key="10">
    <source>
        <dbReference type="Proteomes" id="UP000001949"/>
    </source>
</evidence>
<dbReference type="FunFam" id="3.30.70.870:FF:000001">
    <property type="entry name" value="Elongation factor G"/>
    <property type="match status" value="1"/>
</dbReference>
<dbReference type="GO" id="GO:0005739">
    <property type="term" value="C:mitochondrion"/>
    <property type="evidence" value="ECO:0007669"/>
    <property type="project" value="UniProtKB-SubCell"/>
</dbReference>
<keyword evidence="4 7" id="KW-0251">Elongation factor</keyword>
<dbReference type="InterPro" id="IPR009000">
    <property type="entry name" value="Transl_B-barrel_sf"/>
</dbReference>
<dbReference type="InParanoid" id="Q4MYM5"/>
<dbReference type="InterPro" id="IPR027417">
    <property type="entry name" value="P-loop_NTPase"/>
</dbReference>
<dbReference type="Gene3D" id="3.40.50.300">
    <property type="entry name" value="P-loop containing nucleotide triphosphate hydrolases"/>
    <property type="match status" value="1"/>
</dbReference>
<feature type="binding site" evidence="7">
    <location>
        <begin position="236"/>
        <end position="239"/>
    </location>
    <ligand>
        <name>GTP</name>
        <dbReference type="ChEBI" id="CHEBI:37565"/>
    </ligand>
</feature>
<dbReference type="InterPro" id="IPR005517">
    <property type="entry name" value="Transl_elong_EFG/EF2_IV"/>
</dbReference>
<dbReference type="Gene3D" id="3.30.230.10">
    <property type="match status" value="1"/>
</dbReference>
<evidence type="ECO:0000256" key="6">
    <source>
        <dbReference type="ARBA" id="ARBA00023134"/>
    </source>
</evidence>
<dbReference type="GO" id="GO:0003746">
    <property type="term" value="F:translation elongation factor activity"/>
    <property type="evidence" value="ECO:0007669"/>
    <property type="project" value="UniProtKB-UniRule"/>
</dbReference>
<dbReference type="Pfam" id="PF03764">
    <property type="entry name" value="EFG_IV"/>
    <property type="match status" value="1"/>
</dbReference>
<organism evidence="9 10">
    <name type="scientific">Theileria parva</name>
    <name type="common">East coast fever infection agent</name>
    <dbReference type="NCBI Taxonomy" id="5875"/>
    <lineage>
        <taxon>Eukaryota</taxon>
        <taxon>Sar</taxon>
        <taxon>Alveolata</taxon>
        <taxon>Apicomplexa</taxon>
        <taxon>Aconoidasida</taxon>
        <taxon>Piroplasmida</taxon>
        <taxon>Theileriidae</taxon>
        <taxon>Theileria</taxon>
    </lineage>
</organism>
<reference evidence="9 10" key="1">
    <citation type="journal article" date="2005" name="Science">
        <title>Genome sequence of Theileria parva, a bovine pathogen that transforms lymphocytes.</title>
        <authorList>
            <person name="Gardner M.J."/>
            <person name="Bishop R."/>
            <person name="Shah T."/>
            <person name="de Villiers E.P."/>
            <person name="Carlton J.M."/>
            <person name="Hall N."/>
            <person name="Ren Q."/>
            <person name="Paulsen I.T."/>
            <person name="Pain A."/>
            <person name="Berriman M."/>
            <person name="Wilson R.J.M."/>
            <person name="Sato S."/>
            <person name="Ralph S.A."/>
            <person name="Mann D.J."/>
            <person name="Xiong Z."/>
            <person name="Shallom S.J."/>
            <person name="Weidman J."/>
            <person name="Jiang L."/>
            <person name="Lynn J."/>
            <person name="Weaver B."/>
            <person name="Shoaibi A."/>
            <person name="Domingo A.R."/>
            <person name="Wasawo D."/>
            <person name="Crabtree J."/>
            <person name="Wortman J.R."/>
            <person name="Haas B."/>
            <person name="Angiuoli S.V."/>
            <person name="Creasy T.H."/>
            <person name="Lu C."/>
            <person name="Suh B."/>
            <person name="Silva J.C."/>
            <person name="Utterback T.R."/>
            <person name="Feldblyum T.V."/>
            <person name="Pertea M."/>
            <person name="Allen J."/>
            <person name="Nierman W.C."/>
            <person name="Taracha E.L.N."/>
            <person name="Salzberg S.L."/>
            <person name="White O.R."/>
            <person name="Fitzhugh H.A."/>
            <person name="Morzaria S."/>
            <person name="Venter J.C."/>
            <person name="Fraser C.M."/>
            <person name="Nene V."/>
        </authorList>
    </citation>
    <scope>NUCLEOTIDE SEQUENCE [LARGE SCALE GENOMIC DNA]</scope>
    <source>
        <strain evidence="9 10">Muguga</strain>
    </source>
</reference>
<dbReference type="SMART" id="SM00838">
    <property type="entry name" value="EFG_C"/>
    <property type="match status" value="1"/>
</dbReference>
<dbReference type="PROSITE" id="PS51722">
    <property type="entry name" value="G_TR_2"/>
    <property type="match status" value="1"/>
</dbReference>
<dbReference type="VEuPathDB" id="PiroplasmaDB:TpMuguga_03g00816"/>
<dbReference type="GO" id="GO:0070125">
    <property type="term" value="P:mitochondrial translational elongation"/>
    <property type="evidence" value="ECO:0007669"/>
    <property type="project" value="UniProtKB-UniRule"/>
</dbReference>
<dbReference type="PANTHER" id="PTHR43636">
    <property type="entry name" value="ELONGATION FACTOR G, MITOCHONDRIAL"/>
    <property type="match status" value="1"/>
</dbReference>
<keyword evidence="3 7" id="KW-0547">Nucleotide-binding</keyword>
<dbReference type="CDD" id="cd03713">
    <property type="entry name" value="EFG_mtEFG_C"/>
    <property type="match status" value="1"/>
</dbReference>
<dbReference type="CDD" id="cd16262">
    <property type="entry name" value="EFG_III"/>
    <property type="match status" value="1"/>
</dbReference>
<dbReference type="Gene3D" id="2.40.30.10">
    <property type="entry name" value="Translation factors"/>
    <property type="match status" value="1"/>
</dbReference>
<dbReference type="PROSITE" id="PS00301">
    <property type="entry name" value="G_TR_1"/>
    <property type="match status" value="1"/>
</dbReference>
<dbReference type="FunCoup" id="Q4MYM5">
    <property type="interactions" value="306"/>
</dbReference>
<comment type="similarity">
    <text evidence="2">Belongs to the TRAFAC class translation factor GTPase superfamily. Classic translation factor GTPase family. EF-G/EF-2 subfamily.</text>
</comment>
<sequence length="805" mass="90794">MLRCGNAVIYRNFLILPKISQINTNLLNISNITNFTSFYQINNVKLLISGINYVKSFSTSSTVTRDSNVYNIERIRNIGISAHIDSGKTTLTERILFYAGKIDSIHEVRGTDGVGAKMDSMDLEREKGITIQSAVTNISWNTDISWNTNTPWNTNVTGVQRLQNSHSVGVSDPVDYSINIIDTPGHVDFTIEVERSLRVLDSAVLLVCSVSGVQSQTVTVFRQMDRYNIPRIIFLNKLDREGASVDRSIQMLQRKLGVNLLQLQIPIGIGPKLEGIIDLVEMKAYYFRGQYGEKLVSQPVPENMLKEAEKLNFELLEKIADHDNEFAQKYLESNYNSGDIINSIRRLTMSHVMYPLLMGSAKGNKGVQLLLNSICYYLPSPKNCITQLYKYVNSGENSSESDEMNKIELKPEDKGLVGYIFKIVDTYLGQLSYIRIYKGVLRRGLSVLVVEEDKRVTLKKLYKVHSDEVLEVSEAREGEIVAISGLKCPSGVTVTDGRQVTMKPMHVPEPVVSMALKNVNRSDSVKLAKALNRFQKEDPTFKINIDEESKETILSGMGELHLNIYLERMKREYGLTIEVGEPIVNYRETITRRAEFNYTHKRQSGGVGQYAKVIGYIEPIADNPNQHLNIQFINQFIGNEIKPNYIVSIENGFKESCRRGLLCGRPVVNTRFVLTDGASHDVDSSDLAFKLATYGAFELAYSQAEAIILEPVMSVEVTAPQEFQSQTLSTLTKRKGIITNTNIIGETVTINANVPLKHMFGYITDLRSATKGQGEYSMEFKYYEQMSKNDQEEENKKYLQSAKKN</sequence>
<dbReference type="OMA" id="GQFAKVQ"/>
<feature type="binding site" evidence="7">
    <location>
        <begin position="182"/>
        <end position="186"/>
    </location>
    <ligand>
        <name>GTP</name>
        <dbReference type="ChEBI" id="CHEBI:37565"/>
    </ligand>
</feature>
<dbReference type="AlphaFoldDB" id="Q4MYM5"/>
<dbReference type="GO" id="GO:0005525">
    <property type="term" value="F:GTP binding"/>
    <property type="evidence" value="ECO:0007669"/>
    <property type="project" value="UniProtKB-UniRule"/>
</dbReference>
<dbReference type="NCBIfam" id="TIGR00231">
    <property type="entry name" value="small_GTP"/>
    <property type="match status" value="1"/>
</dbReference>
<dbReference type="GO" id="GO:0003924">
    <property type="term" value="F:GTPase activity"/>
    <property type="evidence" value="ECO:0007669"/>
    <property type="project" value="UniProtKB-UniRule"/>
</dbReference>
<dbReference type="FunFam" id="3.30.70.240:FF:000001">
    <property type="entry name" value="Elongation factor G"/>
    <property type="match status" value="1"/>
</dbReference>
<dbReference type="CDD" id="cd04091">
    <property type="entry name" value="mtEFG1_II_like"/>
    <property type="match status" value="1"/>
</dbReference>
<dbReference type="InterPro" id="IPR009022">
    <property type="entry name" value="EFG_III"/>
</dbReference>
<dbReference type="HAMAP" id="MF_00054_B">
    <property type="entry name" value="EF_G_EF_2_B"/>
    <property type="match status" value="1"/>
</dbReference>
<dbReference type="eggNOG" id="KOG0465">
    <property type="taxonomic scope" value="Eukaryota"/>
</dbReference>
<dbReference type="InterPro" id="IPR035649">
    <property type="entry name" value="EFG_V"/>
</dbReference>
<feature type="binding site" evidence="7">
    <location>
        <begin position="82"/>
        <end position="89"/>
    </location>
    <ligand>
        <name>GTP</name>
        <dbReference type="ChEBI" id="CHEBI:37565"/>
    </ligand>
</feature>
<evidence type="ECO:0000313" key="9">
    <source>
        <dbReference type="EMBL" id="EAN30657.1"/>
    </source>
</evidence>
<dbReference type="SUPFAM" id="SSF52540">
    <property type="entry name" value="P-loop containing nucleoside triphosphate hydrolases"/>
    <property type="match status" value="1"/>
</dbReference>
<comment type="caution">
    <text evidence="9">The sequence shown here is derived from an EMBL/GenBank/DDBJ whole genome shotgun (WGS) entry which is preliminary data.</text>
</comment>
<dbReference type="Gene3D" id="3.30.70.870">
    <property type="entry name" value="Elongation Factor G (Translational Gtpase), domain 3"/>
    <property type="match status" value="1"/>
</dbReference>
<dbReference type="SUPFAM" id="SSF54211">
    <property type="entry name" value="Ribosomal protein S5 domain 2-like"/>
    <property type="match status" value="1"/>
</dbReference>
<dbReference type="InterPro" id="IPR053905">
    <property type="entry name" value="EF-G-like_DII"/>
</dbReference>
<comment type="subcellular location">
    <subcellularLocation>
        <location evidence="1 7">Mitochondrion</location>
    </subcellularLocation>
</comment>
<proteinExistence type="inferred from homology"/>
<dbReference type="InterPro" id="IPR035647">
    <property type="entry name" value="EFG_III/V"/>
</dbReference>
<dbReference type="SMART" id="SM00889">
    <property type="entry name" value="EFG_IV"/>
    <property type="match status" value="1"/>
</dbReference>
<comment type="similarity">
    <text evidence="7">Belongs to the GTP-binding elongation factor family. EF-G/EF-2 subfamily.</text>
</comment>
<dbReference type="CDD" id="cd01434">
    <property type="entry name" value="EFG_mtEFG1_IV"/>
    <property type="match status" value="1"/>
</dbReference>
<evidence type="ECO:0000256" key="5">
    <source>
        <dbReference type="ARBA" id="ARBA00022917"/>
    </source>
</evidence>
<dbReference type="CDD" id="cd01886">
    <property type="entry name" value="EF-G"/>
    <property type="match status" value="1"/>
</dbReference>
<dbReference type="STRING" id="5875.Q4MYM5"/>
<dbReference type="InterPro" id="IPR020568">
    <property type="entry name" value="Ribosomal_Su5_D2-typ_SF"/>
</dbReference>
<keyword evidence="10" id="KW-1185">Reference proteome</keyword>
<name>Q4MYM5_THEPA</name>
<dbReference type="Gene3D" id="3.30.70.240">
    <property type="match status" value="1"/>
</dbReference>
<accession>Q4MYM5</accession>
<dbReference type="SUPFAM" id="SSF50447">
    <property type="entry name" value="Translation proteins"/>
    <property type="match status" value="1"/>
</dbReference>
<dbReference type="Pfam" id="PF14492">
    <property type="entry name" value="EFG_III"/>
    <property type="match status" value="1"/>
</dbReference>
<dbReference type="NCBIfam" id="TIGR00484">
    <property type="entry name" value="EF-G"/>
    <property type="match status" value="1"/>
</dbReference>
<dbReference type="InterPro" id="IPR000795">
    <property type="entry name" value="T_Tr_GTP-bd_dom"/>
</dbReference>
<evidence type="ECO:0000259" key="8">
    <source>
        <dbReference type="PROSITE" id="PS51722"/>
    </source>
</evidence>
<comment type="pathway">
    <text evidence="7">Protein biosynthesis; polypeptide chain elongation.</text>
</comment>
<dbReference type="InterPro" id="IPR005225">
    <property type="entry name" value="Small_GTP-bd"/>
</dbReference>
<keyword evidence="7" id="KW-0496">Mitochondrion</keyword>
<keyword evidence="5 7" id="KW-0648">Protein biosynthesis</keyword>
<gene>
    <name evidence="9" type="ordered locus">TP03_0816</name>
</gene>
<dbReference type="SUPFAM" id="SSF54980">
    <property type="entry name" value="EF-G C-terminal domain-like"/>
    <property type="match status" value="2"/>
</dbReference>
<dbReference type="InterPro" id="IPR031157">
    <property type="entry name" value="G_TR_CS"/>
</dbReference>
<dbReference type="InterPro" id="IPR041095">
    <property type="entry name" value="EFG_II"/>
</dbReference>
<dbReference type="PRINTS" id="PR00315">
    <property type="entry name" value="ELONGATNFCT"/>
</dbReference>
<evidence type="ECO:0000256" key="1">
    <source>
        <dbReference type="ARBA" id="ARBA00004173"/>
    </source>
</evidence>
<feature type="domain" description="Tr-type G" evidence="8">
    <location>
        <begin position="73"/>
        <end position="382"/>
    </location>
</feature>
<dbReference type="KEGG" id="tpv:TP03_0816"/>